<feature type="region of interest" description="Disordered" evidence="1">
    <location>
        <begin position="31"/>
        <end position="54"/>
    </location>
</feature>
<dbReference type="EMBL" id="GGEC01078857">
    <property type="protein sequence ID" value="MBX59341.1"/>
    <property type="molecule type" value="Transcribed_RNA"/>
</dbReference>
<name>A0A2P2PX97_RHIMU</name>
<organism evidence="2">
    <name type="scientific">Rhizophora mucronata</name>
    <name type="common">Asiatic mangrove</name>
    <dbReference type="NCBI Taxonomy" id="61149"/>
    <lineage>
        <taxon>Eukaryota</taxon>
        <taxon>Viridiplantae</taxon>
        <taxon>Streptophyta</taxon>
        <taxon>Embryophyta</taxon>
        <taxon>Tracheophyta</taxon>
        <taxon>Spermatophyta</taxon>
        <taxon>Magnoliopsida</taxon>
        <taxon>eudicotyledons</taxon>
        <taxon>Gunneridae</taxon>
        <taxon>Pentapetalae</taxon>
        <taxon>rosids</taxon>
        <taxon>fabids</taxon>
        <taxon>Malpighiales</taxon>
        <taxon>Rhizophoraceae</taxon>
        <taxon>Rhizophora</taxon>
    </lineage>
</organism>
<sequence>MKQVNMECGPGSIGLRKQKGYTKIIINKYLNHEKTKSSSKPLNASNGHTQNHKS</sequence>
<protein>
    <submittedName>
        <fullName evidence="2">Uncharacterized protein</fullName>
    </submittedName>
</protein>
<accession>A0A2P2PX97</accession>
<dbReference type="AlphaFoldDB" id="A0A2P2PX97"/>
<reference evidence="2" key="1">
    <citation type="submission" date="2018-02" db="EMBL/GenBank/DDBJ databases">
        <title>Rhizophora mucronata_Transcriptome.</title>
        <authorList>
            <person name="Meera S.P."/>
            <person name="Sreeshan A."/>
            <person name="Augustine A."/>
        </authorList>
    </citation>
    <scope>NUCLEOTIDE SEQUENCE</scope>
    <source>
        <tissue evidence="2">Leaf</tissue>
    </source>
</reference>
<proteinExistence type="predicted"/>
<evidence type="ECO:0000256" key="1">
    <source>
        <dbReference type="SAM" id="MobiDB-lite"/>
    </source>
</evidence>
<evidence type="ECO:0000313" key="2">
    <source>
        <dbReference type="EMBL" id="MBX59341.1"/>
    </source>
</evidence>
<feature type="compositionally biased region" description="Polar residues" evidence="1">
    <location>
        <begin position="38"/>
        <end position="54"/>
    </location>
</feature>